<sequence length="102" mass="11538">MPEMEFMGTVTIDDFFDFFGGHAMALAGGTTMHIDFIIHVNSNLTAWSESDKHKAAKASMDYGFHMAITKWDDEVAREMEVMVKEHGQRIIGEPVVIPMQFL</sequence>
<name>A0A1D6GBC0_MAIZE</name>
<dbReference type="ExpressionAtlas" id="A0A1D6GBC0">
    <property type="expression patterns" value="baseline and differential"/>
</dbReference>
<evidence type="ECO:0000313" key="2">
    <source>
        <dbReference type="EMBL" id="AQL00383.1"/>
    </source>
</evidence>
<dbReference type="InterPro" id="IPR050378">
    <property type="entry name" value="Metallo-dep_Hydrolases_sf"/>
</dbReference>
<dbReference type="SUPFAM" id="SSF51556">
    <property type="entry name" value="Metallo-dependent hydrolases"/>
    <property type="match status" value="1"/>
</dbReference>
<dbReference type="InterPro" id="IPR032466">
    <property type="entry name" value="Metal_Hydrolase"/>
</dbReference>
<dbReference type="Gene3D" id="3.20.20.140">
    <property type="entry name" value="Metal-dependent hydrolases"/>
    <property type="match status" value="1"/>
</dbReference>
<proteinExistence type="inferred from homology"/>
<dbReference type="eggNOG" id="KOG0907">
    <property type="taxonomic scope" value="Eukaryota"/>
</dbReference>
<dbReference type="EMBL" id="CM000784">
    <property type="protein sequence ID" value="AQL00383.1"/>
    <property type="molecule type" value="Genomic_DNA"/>
</dbReference>
<dbReference type="OMA" id="MPEMEFM"/>
<organism evidence="2">
    <name type="scientific">Zea mays</name>
    <name type="common">Maize</name>
    <dbReference type="NCBI Taxonomy" id="4577"/>
    <lineage>
        <taxon>Eukaryota</taxon>
        <taxon>Viridiplantae</taxon>
        <taxon>Streptophyta</taxon>
        <taxon>Embryophyta</taxon>
        <taxon>Tracheophyta</taxon>
        <taxon>Spermatophyta</taxon>
        <taxon>Magnoliopsida</taxon>
        <taxon>Liliopsida</taxon>
        <taxon>Poales</taxon>
        <taxon>Poaceae</taxon>
        <taxon>PACMAD clade</taxon>
        <taxon>Panicoideae</taxon>
        <taxon>Andropogonodae</taxon>
        <taxon>Andropogoneae</taxon>
        <taxon>Tripsacinae</taxon>
        <taxon>Zea</taxon>
    </lineage>
</organism>
<dbReference type="PANTHER" id="PTHR11647:SF1">
    <property type="entry name" value="COLLAPSIN RESPONSE MEDIATOR PROTEIN"/>
    <property type="match status" value="1"/>
</dbReference>
<dbReference type="AlphaFoldDB" id="A0A1D6GBC0"/>
<accession>A0A1D6GBC0</accession>
<reference evidence="2" key="1">
    <citation type="submission" date="2015-12" db="EMBL/GenBank/DDBJ databases">
        <title>Update maize B73 reference genome by single molecule sequencing technologies.</title>
        <authorList>
            <consortium name="Maize Genome Sequencing Project"/>
            <person name="Ware D."/>
        </authorList>
    </citation>
    <scope>NUCLEOTIDE SEQUENCE</scope>
    <source>
        <tissue evidence="2">Seedling</tissue>
    </source>
</reference>
<dbReference type="InParanoid" id="A0A1D6GBC0"/>
<comment type="similarity">
    <text evidence="1">Belongs to the metallo-dependent hydrolases superfamily. Hydantoinase/dihydropyrimidinase family.</text>
</comment>
<dbReference type="PANTHER" id="PTHR11647">
    <property type="entry name" value="HYDRANTOINASE/DIHYDROPYRIMIDINASE FAMILY MEMBER"/>
    <property type="match status" value="1"/>
</dbReference>
<protein>
    <submittedName>
        <fullName evidence="2">Dihydropyrimidinase</fullName>
    </submittedName>
</protein>
<dbReference type="PaxDb" id="4577-GRMZM2G327427_P01"/>
<dbReference type="SMR" id="A0A1D6GBC0"/>
<dbReference type="eggNOG" id="KOG2584">
    <property type="taxonomic scope" value="Eukaryota"/>
</dbReference>
<dbReference type="STRING" id="4577.A0A1D6GBC0"/>
<evidence type="ECO:0000256" key="1">
    <source>
        <dbReference type="ARBA" id="ARBA00008829"/>
    </source>
</evidence>
<gene>
    <name evidence="2" type="ORF">ZEAMMB73_Zm00001d012711</name>
</gene>